<evidence type="ECO:0000313" key="1">
    <source>
        <dbReference type="EMBL" id="SDJ90677.1"/>
    </source>
</evidence>
<gene>
    <name evidence="1" type="ORF">SAMN04488540_11556</name>
</gene>
<sequence length="176" mass="19733">MMKHWMIAAVLVVLTGCASTGKDPVTVDMSGMTNEQATEQLIEALKSESYQVKRASADRVLVDYDGSHFLLQPKLMPNGLDRVVITKYYALHPDLAQTPELLLIIGKLNQQLDFAKFVVRDEGKAIEVRGAATFVDRISVLELTRFMDWTNQGLALLRQQFPQAQPMAKEVRLNSL</sequence>
<dbReference type="Proteomes" id="UP000199527">
    <property type="component" value="Unassembled WGS sequence"/>
</dbReference>
<dbReference type="PROSITE" id="PS51257">
    <property type="entry name" value="PROKAR_LIPOPROTEIN"/>
    <property type="match status" value="1"/>
</dbReference>
<reference evidence="2" key="1">
    <citation type="submission" date="2016-10" db="EMBL/GenBank/DDBJ databases">
        <authorList>
            <person name="Varghese N."/>
            <person name="Submissions S."/>
        </authorList>
    </citation>
    <scope>NUCLEOTIDE SEQUENCE [LARGE SCALE GENOMIC DNA]</scope>
    <source>
        <strain evidence="2">DSM 23317</strain>
    </source>
</reference>
<accession>A0A1G8XJU7</accession>
<dbReference type="EMBL" id="FNEM01000015">
    <property type="protein sequence ID" value="SDJ90677.1"/>
    <property type="molecule type" value="Genomic_DNA"/>
</dbReference>
<dbReference type="RefSeq" id="WP_090366997.1">
    <property type="nucleotide sequence ID" value="NZ_FNEM01000015.1"/>
</dbReference>
<evidence type="ECO:0000313" key="2">
    <source>
        <dbReference type="Proteomes" id="UP000199527"/>
    </source>
</evidence>
<proteinExistence type="predicted"/>
<dbReference type="AlphaFoldDB" id="A0A1G8XJU7"/>
<dbReference type="OrthoDB" id="5612109at2"/>
<protein>
    <recommendedName>
        <fullName evidence="3">Sensory transduction regulator</fullName>
    </recommendedName>
</protein>
<name>A0A1G8XJU7_9GAMM</name>
<evidence type="ECO:0008006" key="3">
    <source>
        <dbReference type="Google" id="ProtNLM"/>
    </source>
</evidence>
<organism evidence="1 2">
    <name type="scientific">Ferrimonas sediminum</name>
    <dbReference type="NCBI Taxonomy" id="718193"/>
    <lineage>
        <taxon>Bacteria</taxon>
        <taxon>Pseudomonadati</taxon>
        <taxon>Pseudomonadota</taxon>
        <taxon>Gammaproteobacteria</taxon>
        <taxon>Alteromonadales</taxon>
        <taxon>Ferrimonadaceae</taxon>
        <taxon>Ferrimonas</taxon>
    </lineage>
</organism>
<keyword evidence="2" id="KW-1185">Reference proteome</keyword>